<protein>
    <recommendedName>
        <fullName evidence="1">Phosphatidylinositol-specific phospholipase C X domain-containing protein</fullName>
    </recommendedName>
</protein>
<dbReference type="GO" id="GO:0008081">
    <property type="term" value="F:phosphoric diester hydrolase activity"/>
    <property type="evidence" value="ECO:0007669"/>
    <property type="project" value="InterPro"/>
</dbReference>
<dbReference type="AlphaFoldDB" id="A0AAE0WDU2"/>
<dbReference type="PANTHER" id="PTHR13593:SF113">
    <property type="entry name" value="SI:DKEY-266F7.9"/>
    <property type="match status" value="1"/>
</dbReference>
<dbReference type="GO" id="GO:0006629">
    <property type="term" value="P:lipid metabolic process"/>
    <property type="evidence" value="ECO:0007669"/>
    <property type="project" value="InterPro"/>
</dbReference>
<evidence type="ECO:0000313" key="2">
    <source>
        <dbReference type="EMBL" id="KAK3610559.1"/>
    </source>
</evidence>
<dbReference type="PANTHER" id="PTHR13593">
    <property type="match status" value="1"/>
</dbReference>
<name>A0AAE0WDU2_9BIVA</name>
<evidence type="ECO:0000259" key="1">
    <source>
        <dbReference type="SMART" id="SM00148"/>
    </source>
</evidence>
<keyword evidence="3" id="KW-1185">Reference proteome</keyword>
<reference evidence="2" key="3">
    <citation type="submission" date="2023-05" db="EMBL/GenBank/DDBJ databases">
        <authorList>
            <person name="Smith C.H."/>
        </authorList>
    </citation>
    <scope>NUCLEOTIDE SEQUENCE</scope>
    <source>
        <strain evidence="2">CHS0354</strain>
        <tissue evidence="2">Mantle</tissue>
    </source>
</reference>
<reference evidence="2" key="1">
    <citation type="journal article" date="2021" name="Genome Biol. Evol.">
        <title>A High-Quality Reference Genome for a Parasitic Bivalve with Doubly Uniparental Inheritance (Bivalvia: Unionida).</title>
        <authorList>
            <person name="Smith C.H."/>
        </authorList>
    </citation>
    <scope>NUCLEOTIDE SEQUENCE</scope>
    <source>
        <strain evidence="2">CHS0354</strain>
    </source>
</reference>
<proteinExistence type="predicted"/>
<dbReference type="CDD" id="cd08616">
    <property type="entry name" value="PI-PLCXD1c"/>
    <property type="match status" value="1"/>
</dbReference>
<dbReference type="Pfam" id="PF26146">
    <property type="entry name" value="PI-PLC_X"/>
    <property type="match status" value="1"/>
</dbReference>
<dbReference type="SUPFAM" id="SSF51695">
    <property type="entry name" value="PLC-like phosphodiesterases"/>
    <property type="match status" value="1"/>
</dbReference>
<comment type="caution">
    <text evidence="2">The sequence shown here is derived from an EMBL/GenBank/DDBJ whole genome shotgun (WGS) entry which is preliminary data.</text>
</comment>
<dbReference type="InterPro" id="IPR017946">
    <property type="entry name" value="PLC-like_Pdiesterase_TIM-brl"/>
</dbReference>
<accession>A0AAE0WDU2</accession>
<evidence type="ECO:0000313" key="3">
    <source>
        <dbReference type="Proteomes" id="UP001195483"/>
    </source>
</evidence>
<dbReference type="InterPro" id="IPR051057">
    <property type="entry name" value="PI-PLC_domain"/>
</dbReference>
<dbReference type="PROSITE" id="PS50007">
    <property type="entry name" value="PIPLC_X_DOMAIN"/>
    <property type="match status" value="1"/>
</dbReference>
<reference evidence="2" key="2">
    <citation type="journal article" date="2021" name="Genome Biol. Evol.">
        <title>Developing a high-quality reference genome for a parasitic bivalve with doubly uniparental inheritance (Bivalvia: Unionida).</title>
        <authorList>
            <person name="Smith C.H."/>
        </authorList>
    </citation>
    <scope>NUCLEOTIDE SEQUENCE</scope>
    <source>
        <strain evidence="2">CHS0354</strain>
        <tissue evidence="2">Mantle</tissue>
    </source>
</reference>
<dbReference type="EMBL" id="JAEAOA010000587">
    <property type="protein sequence ID" value="KAK3610559.1"/>
    <property type="molecule type" value="Genomic_DNA"/>
</dbReference>
<organism evidence="2 3">
    <name type="scientific">Potamilus streckersoni</name>
    <dbReference type="NCBI Taxonomy" id="2493646"/>
    <lineage>
        <taxon>Eukaryota</taxon>
        <taxon>Metazoa</taxon>
        <taxon>Spiralia</taxon>
        <taxon>Lophotrochozoa</taxon>
        <taxon>Mollusca</taxon>
        <taxon>Bivalvia</taxon>
        <taxon>Autobranchia</taxon>
        <taxon>Heteroconchia</taxon>
        <taxon>Palaeoheterodonta</taxon>
        <taxon>Unionida</taxon>
        <taxon>Unionoidea</taxon>
        <taxon>Unionidae</taxon>
        <taxon>Ambleminae</taxon>
        <taxon>Lampsilini</taxon>
        <taxon>Potamilus</taxon>
    </lineage>
</organism>
<feature type="domain" description="Phosphatidylinositol-specific phospholipase C X" evidence="1">
    <location>
        <begin position="19"/>
        <end position="192"/>
    </location>
</feature>
<gene>
    <name evidence="2" type="ORF">CHS0354_008995</name>
</gene>
<dbReference type="InterPro" id="IPR042158">
    <property type="entry name" value="PLCXD1/2/3"/>
</dbReference>
<dbReference type="InterPro" id="IPR000909">
    <property type="entry name" value="PLipase_C_PInositol-sp_X_dom"/>
</dbReference>
<sequence length="315" mass="36173">MQPNICRKNKALKYLKAYEDLLIVTVRIFIISGSHNSGTSDLDPTIGIAVDQSKTLQSLGKCCCVIPVIHRWSKTQNLSIKEQLEAGIRYLDIRIAVHPLNNDFCFVHGLYGGPISSAMDAVKTFLEKNRKEIVILDFNHFYNMDLTDHENLLRQIISTFDAIIIHPVFIIEHDMTLTSLWNKKGRVIICYQNDISSAKYNLFWPKNKMESRWPNKNSSEFLISFHENIYGTETRSTTDFYIWQGVLTPTGKDIFTHLCGSLEESFSANGSEAFVTWLKQKKPGEKEINICYVDFVEKHDFIPSVIDLNNKILKN</sequence>
<dbReference type="Proteomes" id="UP001195483">
    <property type="component" value="Unassembled WGS sequence"/>
</dbReference>
<dbReference type="Gene3D" id="3.20.20.190">
    <property type="entry name" value="Phosphatidylinositol (PI) phosphodiesterase"/>
    <property type="match status" value="1"/>
</dbReference>
<dbReference type="SMART" id="SM00148">
    <property type="entry name" value="PLCXc"/>
    <property type="match status" value="1"/>
</dbReference>